<dbReference type="InterPro" id="IPR027417">
    <property type="entry name" value="P-loop_NTPase"/>
</dbReference>
<keyword evidence="1" id="KW-0175">Coiled coil</keyword>
<feature type="domain" description="ATPase AAA-type core" evidence="2">
    <location>
        <begin position="58"/>
        <end position="106"/>
    </location>
</feature>
<name>A0A1Q9BVR7_SYMMI</name>
<reference evidence="3 4" key="1">
    <citation type="submission" date="2016-02" db="EMBL/GenBank/DDBJ databases">
        <title>Genome analysis of coral dinoflagellate symbionts highlights evolutionary adaptations to a symbiotic lifestyle.</title>
        <authorList>
            <person name="Aranda M."/>
            <person name="Li Y."/>
            <person name="Liew Y.J."/>
            <person name="Baumgarten S."/>
            <person name="Simakov O."/>
            <person name="Wilson M."/>
            <person name="Piel J."/>
            <person name="Ashoor H."/>
            <person name="Bougouffa S."/>
            <person name="Bajic V.B."/>
            <person name="Ryu T."/>
            <person name="Ravasi T."/>
            <person name="Bayer T."/>
            <person name="Micklem G."/>
            <person name="Kim H."/>
            <person name="Bhak J."/>
            <person name="Lajeunesse T.C."/>
            <person name="Voolstra C.R."/>
        </authorList>
    </citation>
    <scope>NUCLEOTIDE SEQUENCE [LARGE SCALE GENOMIC DNA]</scope>
    <source>
        <strain evidence="3 4">CCMP2467</strain>
    </source>
</reference>
<dbReference type="InterPro" id="IPR003959">
    <property type="entry name" value="ATPase_AAA_core"/>
</dbReference>
<dbReference type="GO" id="GO:0005739">
    <property type="term" value="C:mitochondrion"/>
    <property type="evidence" value="ECO:0007669"/>
    <property type="project" value="TreeGrafter"/>
</dbReference>
<dbReference type="AlphaFoldDB" id="A0A1Q9BVR7"/>
<dbReference type="OrthoDB" id="199596at2759"/>
<evidence type="ECO:0000313" key="4">
    <source>
        <dbReference type="Proteomes" id="UP000186817"/>
    </source>
</evidence>
<dbReference type="Pfam" id="PF00004">
    <property type="entry name" value="AAA"/>
    <property type="match status" value="1"/>
</dbReference>
<evidence type="ECO:0000256" key="1">
    <source>
        <dbReference type="ARBA" id="ARBA00023054"/>
    </source>
</evidence>
<evidence type="ECO:0000313" key="3">
    <source>
        <dbReference type="EMBL" id="OLP74769.1"/>
    </source>
</evidence>
<proteinExistence type="predicted"/>
<dbReference type="PANTHER" id="PTHR23075">
    <property type="entry name" value="PUTATIVE ATP-ASE"/>
    <property type="match status" value="1"/>
</dbReference>
<accession>A0A1Q9BVR7</accession>
<sequence length="125" mass="13948">VREMAILLREQLNKRLGRPSLVRMTNRRGGMQEFGIVMRLADATSSAKRRRMPLQHAMFYGPPGTGKTMVAQRFAEYSGLEYAIMSGGDVAPLEEQAVTELHKLFRRMLLVVAVAAVAPTAEPEF</sequence>
<comment type="caution">
    <text evidence="3">The sequence shown here is derived from an EMBL/GenBank/DDBJ whole genome shotgun (WGS) entry which is preliminary data.</text>
</comment>
<dbReference type="EMBL" id="LSRX01003230">
    <property type="protein sequence ID" value="OLP74769.1"/>
    <property type="molecule type" value="Genomic_DNA"/>
</dbReference>
<keyword evidence="4" id="KW-1185">Reference proteome</keyword>
<dbReference type="Proteomes" id="UP000186817">
    <property type="component" value="Unassembled WGS sequence"/>
</dbReference>
<dbReference type="Gene3D" id="3.40.50.300">
    <property type="entry name" value="P-loop containing nucleotide triphosphate hydrolases"/>
    <property type="match status" value="1"/>
</dbReference>
<feature type="non-terminal residue" evidence="3">
    <location>
        <position position="1"/>
    </location>
</feature>
<dbReference type="GO" id="GO:0005524">
    <property type="term" value="F:ATP binding"/>
    <property type="evidence" value="ECO:0007669"/>
    <property type="project" value="InterPro"/>
</dbReference>
<dbReference type="PANTHER" id="PTHR23075:SF0">
    <property type="entry name" value="ATPASE FAMILY AAA DOMAIN-CONTAINING PROTEIN 3"/>
    <property type="match status" value="1"/>
</dbReference>
<dbReference type="GO" id="GO:0007005">
    <property type="term" value="P:mitochondrion organization"/>
    <property type="evidence" value="ECO:0007669"/>
    <property type="project" value="TreeGrafter"/>
</dbReference>
<dbReference type="SUPFAM" id="SSF52540">
    <property type="entry name" value="P-loop containing nucleoside triphosphate hydrolases"/>
    <property type="match status" value="1"/>
</dbReference>
<organism evidence="3 4">
    <name type="scientific">Symbiodinium microadriaticum</name>
    <name type="common">Dinoflagellate</name>
    <name type="synonym">Zooxanthella microadriatica</name>
    <dbReference type="NCBI Taxonomy" id="2951"/>
    <lineage>
        <taxon>Eukaryota</taxon>
        <taxon>Sar</taxon>
        <taxon>Alveolata</taxon>
        <taxon>Dinophyceae</taxon>
        <taxon>Suessiales</taxon>
        <taxon>Symbiodiniaceae</taxon>
        <taxon>Symbiodinium</taxon>
    </lineage>
</organism>
<dbReference type="GO" id="GO:0008270">
    <property type="term" value="F:zinc ion binding"/>
    <property type="evidence" value="ECO:0007669"/>
    <property type="project" value="TreeGrafter"/>
</dbReference>
<protein>
    <submittedName>
        <fullName evidence="3">ATPase family AAA domain-containing protein 3</fullName>
    </submittedName>
</protein>
<evidence type="ECO:0000259" key="2">
    <source>
        <dbReference type="Pfam" id="PF00004"/>
    </source>
</evidence>
<dbReference type="GO" id="GO:0016887">
    <property type="term" value="F:ATP hydrolysis activity"/>
    <property type="evidence" value="ECO:0007669"/>
    <property type="project" value="InterPro"/>
</dbReference>
<gene>
    <name evidence="3" type="primary">atad-3</name>
    <name evidence="3" type="ORF">AK812_SmicGene45597</name>
</gene>